<evidence type="ECO:0000256" key="5">
    <source>
        <dbReference type="ARBA" id="ARBA00022597"/>
    </source>
</evidence>
<feature type="transmembrane region" description="Helical" evidence="9">
    <location>
        <begin position="290"/>
        <end position="310"/>
    </location>
</feature>
<evidence type="ECO:0000256" key="4">
    <source>
        <dbReference type="ARBA" id="ARBA00022475"/>
    </source>
</evidence>
<keyword evidence="7 9" id="KW-1133">Transmembrane helix</keyword>
<feature type="transmembrane region" description="Helical" evidence="9">
    <location>
        <begin position="170"/>
        <end position="191"/>
    </location>
</feature>
<evidence type="ECO:0000259" key="10">
    <source>
        <dbReference type="PROSITE" id="PS50850"/>
    </source>
</evidence>
<dbReference type="InterPro" id="IPR036259">
    <property type="entry name" value="MFS_trans_sf"/>
</dbReference>
<dbReference type="AlphaFoldDB" id="A0A1M7TXU5"/>
<dbReference type="Pfam" id="PF07690">
    <property type="entry name" value="MFS_1"/>
    <property type="match status" value="1"/>
</dbReference>
<keyword evidence="4" id="KW-1003">Cell membrane</keyword>
<dbReference type="RefSeq" id="WP_218617737.1">
    <property type="nucleotide sequence ID" value="NZ_FRCS01000007.1"/>
</dbReference>
<evidence type="ECO:0000313" key="12">
    <source>
        <dbReference type="Proteomes" id="UP000184440"/>
    </source>
</evidence>
<feature type="transmembrane region" description="Helical" evidence="9">
    <location>
        <begin position="53"/>
        <end position="74"/>
    </location>
</feature>
<feature type="transmembrane region" description="Helical" evidence="9">
    <location>
        <begin position="262"/>
        <end position="283"/>
    </location>
</feature>
<reference evidence="11 12" key="1">
    <citation type="submission" date="2016-11" db="EMBL/GenBank/DDBJ databases">
        <authorList>
            <person name="Jaros S."/>
            <person name="Januszkiewicz K."/>
            <person name="Wedrychowicz H."/>
        </authorList>
    </citation>
    <scope>NUCLEOTIDE SEQUENCE [LARGE SCALE GENOMIC DNA]</scope>
    <source>
        <strain evidence="11 12">DSM 46144</strain>
    </source>
</reference>
<proteinExistence type="inferred from homology"/>
<feature type="transmembrane region" description="Helical" evidence="9">
    <location>
        <begin position="20"/>
        <end position="41"/>
    </location>
</feature>
<dbReference type="PROSITE" id="PS50850">
    <property type="entry name" value="MFS"/>
    <property type="match status" value="1"/>
</dbReference>
<feature type="transmembrane region" description="Helical" evidence="9">
    <location>
        <begin position="110"/>
        <end position="132"/>
    </location>
</feature>
<evidence type="ECO:0000256" key="8">
    <source>
        <dbReference type="ARBA" id="ARBA00023136"/>
    </source>
</evidence>
<evidence type="ECO:0000256" key="9">
    <source>
        <dbReference type="SAM" id="Phobius"/>
    </source>
</evidence>
<dbReference type="InterPro" id="IPR011701">
    <property type="entry name" value="MFS"/>
</dbReference>
<dbReference type="GO" id="GO:0022857">
    <property type="term" value="F:transmembrane transporter activity"/>
    <property type="evidence" value="ECO:0007669"/>
    <property type="project" value="InterPro"/>
</dbReference>
<keyword evidence="5" id="KW-0762">Sugar transport</keyword>
<dbReference type="GO" id="GO:0005886">
    <property type="term" value="C:plasma membrane"/>
    <property type="evidence" value="ECO:0007669"/>
    <property type="project" value="UniProtKB-SubCell"/>
</dbReference>
<keyword evidence="6 9" id="KW-0812">Transmembrane</keyword>
<dbReference type="InterPro" id="IPR020846">
    <property type="entry name" value="MFS_dom"/>
</dbReference>
<feature type="transmembrane region" description="Helical" evidence="9">
    <location>
        <begin position="350"/>
        <end position="369"/>
    </location>
</feature>
<evidence type="ECO:0000256" key="3">
    <source>
        <dbReference type="ARBA" id="ARBA00022448"/>
    </source>
</evidence>
<keyword evidence="8 9" id="KW-0472">Membrane</keyword>
<dbReference type="Gene3D" id="1.20.1250.20">
    <property type="entry name" value="MFS general substrate transporter like domains"/>
    <property type="match status" value="2"/>
</dbReference>
<evidence type="ECO:0000256" key="6">
    <source>
        <dbReference type="ARBA" id="ARBA00022692"/>
    </source>
</evidence>
<gene>
    <name evidence="11" type="ORF">SAMN05443668_107318</name>
</gene>
<accession>A0A1M7TXU5</accession>
<dbReference type="PANTHER" id="PTHR23535">
    <property type="entry name" value="SUGAR EFFLUX TRANSPORTER A-RELATED"/>
    <property type="match status" value="1"/>
</dbReference>
<organism evidence="11 12">
    <name type="scientific">Cryptosporangium aurantiacum</name>
    <dbReference type="NCBI Taxonomy" id="134849"/>
    <lineage>
        <taxon>Bacteria</taxon>
        <taxon>Bacillati</taxon>
        <taxon>Actinomycetota</taxon>
        <taxon>Actinomycetes</taxon>
        <taxon>Cryptosporangiales</taxon>
        <taxon>Cryptosporangiaceae</taxon>
        <taxon>Cryptosporangium</taxon>
    </lineage>
</organism>
<dbReference type="EMBL" id="FRCS01000007">
    <property type="protein sequence ID" value="SHN75528.1"/>
    <property type="molecule type" value="Genomic_DNA"/>
</dbReference>
<dbReference type="PANTHER" id="PTHR23535:SF2">
    <property type="entry name" value="SUGAR EFFLUX TRANSPORTER A-RELATED"/>
    <property type="match status" value="1"/>
</dbReference>
<evidence type="ECO:0000256" key="1">
    <source>
        <dbReference type="ARBA" id="ARBA00004651"/>
    </source>
</evidence>
<name>A0A1M7TXU5_9ACTN</name>
<keyword evidence="12" id="KW-1185">Reference proteome</keyword>
<feature type="domain" description="Major facilitator superfamily (MFS) profile" evidence="10">
    <location>
        <begin position="223"/>
        <end position="402"/>
    </location>
</feature>
<feature type="transmembrane region" description="Helical" evidence="9">
    <location>
        <begin position="225"/>
        <end position="250"/>
    </location>
</feature>
<feature type="transmembrane region" description="Helical" evidence="9">
    <location>
        <begin position="316"/>
        <end position="338"/>
    </location>
</feature>
<feature type="transmembrane region" description="Helical" evidence="9">
    <location>
        <begin position="375"/>
        <end position="394"/>
    </location>
</feature>
<evidence type="ECO:0000256" key="2">
    <source>
        <dbReference type="ARBA" id="ARBA00006523"/>
    </source>
</evidence>
<sequence>MSAPFITSQPHRPKSVGRWYAVSLVFLAVGLSMAMTFPFRALFLTDAVHAGPVLVTVFLLVAAVTGVLAASALGRLSDSRPWRSRLIVAASLAGVVGCGLSAVVRNYWVLLIVTATAVAVSTALQAQLFAYARVAVGTGERAALTINALRTLFSASWVAGPFLAAVLIEVGGFTLIFAVAAGVYAVAAVVAQLGMPEPAPTDAAVPDAALPEDGSSSRDVSEGLLWLNVVGLVLMQTAAVLGVQALPLFVDEDLHGSVRDTGLILGLCAALEIPLMLAFGALAGRIPIRVLYLVGPALAAAYFAVVAVSTGTGQVAAAQILNASGIALIQGIGITYFLDLLPNRPGRASTLFSNAFPIGATLSAPLLGVAQHIGYRYGFAAAAVLSTVGLALVLTRRTPSRR</sequence>
<feature type="transmembrane region" description="Helical" evidence="9">
    <location>
        <begin position="144"/>
        <end position="164"/>
    </location>
</feature>
<protein>
    <submittedName>
        <fullName evidence="11">MFS transporter, SET family, sugar efflux transporter</fullName>
    </submittedName>
</protein>
<dbReference type="SUPFAM" id="SSF103473">
    <property type="entry name" value="MFS general substrate transporter"/>
    <property type="match status" value="1"/>
</dbReference>
<evidence type="ECO:0000313" key="11">
    <source>
        <dbReference type="EMBL" id="SHN75528.1"/>
    </source>
</evidence>
<keyword evidence="3" id="KW-0813">Transport</keyword>
<dbReference type="Proteomes" id="UP000184440">
    <property type="component" value="Unassembled WGS sequence"/>
</dbReference>
<comment type="subcellular location">
    <subcellularLocation>
        <location evidence="1">Cell membrane</location>
        <topology evidence="1">Multi-pass membrane protein</topology>
    </subcellularLocation>
</comment>
<evidence type="ECO:0000256" key="7">
    <source>
        <dbReference type="ARBA" id="ARBA00022989"/>
    </source>
</evidence>
<feature type="transmembrane region" description="Helical" evidence="9">
    <location>
        <begin position="86"/>
        <end position="104"/>
    </location>
</feature>
<comment type="similarity">
    <text evidence="2">Belongs to the major facilitator superfamily. Set transporter family.</text>
</comment>
<dbReference type="STRING" id="134849.SAMN05443668_107318"/>